<comment type="caution">
    <text evidence="18">The sequence shown here is derived from an EMBL/GenBank/DDBJ whole genome shotgun (WGS) entry which is preliminary data.</text>
</comment>
<evidence type="ECO:0000256" key="11">
    <source>
        <dbReference type="ARBA" id="ARBA00023136"/>
    </source>
</evidence>
<evidence type="ECO:0000256" key="2">
    <source>
        <dbReference type="ARBA" id="ARBA00009810"/>
    </source>
</evidence>
<evidence type="ECO:0000313" key="19">
    <source>
        <dbReference type="Proteomes" id="UP001161423"/>
    </source>
</evidence>
<dbReference type="RefSeq" id="WP_284723011.1">
    <property type="nucleotide sequence ID" value="NZ_BSND01000005.1"/>
</dbReference>
<evidence type="ECO:0000256" key="15">
    <source>
        <dbReference type="RuleBase" id="RU003357"/>
    </source>
</evidence>
<dbReference type="PANTHER" id="PTHR32552:SF68">
    <property type="entry name" value="FERRICHROME OUTER MEMBRANE TRANSPORTER_PHAGE RECEPTOR"/>
    <property type="match status" value="1"/>
</dbReference>
<name>A0ABQ5TY41_9GAMM</name>
<reference evidence="18" key="1">
    <citation type="journal article" date="2014" name="Int. J. Syst. Evol. Microbiol.">
        <title>Complete genome of a new Firmicutes species belonging to the dominant human colonic microbiota ('Ruminococcus bicirculans') reveals two chromosomes and a selective capacity to utilize plant glucans.</title>
        <authorList>
            <consortium name="NISC Comparative Sequencing Program"/>
            <person name="Wegmann U."/>
            <person name="Louis P."/>
            <person name="Goesmann A."/>
            <person name="Henrissat B."/>
            <person name="Duncan S.H."/>
            <person name="Flint H.J."/>
        </authorList>
    </citation>
    <scope>NUCLEOTIDE SEQUENCE</scope>
    <source>
        <strain evidence="18">NBRC 102424</strain>
    </source>
</reference>
<reference evidence="18" key="2">
    <citation type="submission" date="2023-01" db="EMBL/GenBank/DDBJ databases">
        <title>Draft genome sequence of Methylophaga thalassica strain NBRC 102424.</title>
        <authorList>
            <person name="Sun Q."/>
            <person name="Mori K."/>
        </authorList>
    </citation>
    <scope>NUCLEOTIDE SEQUENCE</scope>
    <source>
        <strain evidence="18">NBRC 102424</strain>
    </source>
</reference>
<comment type="subcellular location">
    <subcellularLocation>
        <location evidence="1 14">Cell outer membrane</location>
        <topology evidence="1 14">Multi-pass membrane protein</topology>
    </subcellularLocation>
</comment>
<keyword evidence="5" id="KW-0410">Iron transport</keyword>
<dbReference type="Gene3D" id="2.40.170.20">
    <property type="entry name" value="TonB-dependent receptor, beta-barrel domain"/>
    <property type="match status" value="1"/>
</dbReference>
<dbReference type="SUPFAM" id="SSF56935">
    <property type="entry name" value="Porins"/>
    <property type="match status" value="1"/>
</dbReference>
<dbReference type="Gene3D" id="2.170.130.10">
    <property type="entry name" value="TonB-dependent receptor, plug domain"/>
    <property type="match status" value="1"/>
</dbReference>
<evidence type="ECO:0000313" key="18">
    <source>
        <dbReference type="EMBL" id="GLP99740.1"/>
    </source>
</evidence>
<dbReference type="PANTHER" id="PTHR32552">
    <property type="entry name" value="FERRICHROME IRON RECEPTOR-RELATED"/>
    <property type="match status" value="1"/>
</dbReference>
<evidence type="ECO:0000256" key="1">
    <source>
        <dbReference type="ARBA" id="ARBA00004571"/>
    </source>
</evidence>
<organism evidence="18 19">
    <name type="scientific">Methylophaga thalassica</name>
    <dbReference type="NCBI Taxonomy" id="40223"/>
    <lineage>
        <taxon>Bacteria</taxon>
        <taxon>Pseudomonadati</taxon>
        <taxon>Pseudomonadota</taxon>
        <taxon>Gammaproteobacteria</taxon>
        <taxon>Thiotrichales</taxon>
        <taxon>Piscirickettsiaceae</taxon>
        <taxon>Methylophaga</taxon>
    </lineage>
</organism>
<keyword evidence="19" id="KW-1185">Reference proteome</keyword>
<evidence type="ECO:0000256" key="12">
    <source>
        <dbReference type="ARBA" id="ARBA00023170"/>
    </source>
</evidence>
<feature type="domain" description="TonB-dependent receptor-like beta-barrel" evidence="16">
    <location>
        <begin position="215"/>
        <end position="662"/>
    </location>
</feature>
<dbReference type="Pfam" id="PF00593">
    <property type="entry name" value="TonB_dep_Rec_b-barrel"/>
    <property type="match status" value="1"/>
</dbReference>
<dbReference type="CDD" id="cd01347">
    <property type="entry name" value="ligand_gated_channel"/>
    <property type="match status" value="1"/>
</dbReference>
<evidence type="ECO:0000256" key="10">
    <source>
        <dbReference type="ARBA" id="ARBA00023077"/>
    </source>
</evidence>
<evidence type="ECO:0000256" key="3">
    <source>
        <dbReference type="ARBA" id="ARBA00022448"/>
    </source>
</evidence>
<dbReference type="InterPro" id="IPR037066">
    <property type="entry name" value="Plug_dom_sf"/>
</dbReference>
<keyword evidence="12 18" id="KW-0675">Receptor</keyword>
<evidence type="ECO:0000256" key="7">
    <source>
        <dbReference type="ARBA" id="ARBA00022729"/>
    </source>
</evidence>
<dbReference type="Proteomes" id="UP001161423">
    <property type="component" value="Unassembled WGS sequence"/>
</dbReference>
<evidence type="ECO:0000256" key="14">
    <source>
        <dbReference type="PROSITE-ProRule" id="PRU01360"/>
    </source>
</evidence>
<dbReference type="InterPro" id="IPR039426">
    <property type="entry name" value="TonB-dep_rcpt-like"/>
</dbReference>
<evidence type="ECO:0000256" key="4">
    <source>
        <dbReference type="ARBA" id="ARBA00022452"/>
    </source>
</evidence>
<keyword evidence="9" id="KW-0406">Ion transport</keyword>
<evidence type="ECO:0000256" key="13">
    <source>
        <dbReference type="ARBA" id="ARBA00023237"/>
    </source>
</evidence>
<keyword evidence="10 15" id="KW-0798">TonB box</keyword>
<evidence type="ECO:0000256" key="5">
    <source>
        <dbReference type="ARBA" id="ARBA00022496"/>
    </source>
</evidence>
<dbReference type="Pfam" id="PF07715">
    <property type="entry name" value="Plug"/>
    <property type="match status" value="1"/>
</dbReference>
<comment type="similarity">
    <text evidence="2 14 15">Belongs to the TonB-dependent receptor family.</text>
</comment>
<dbReference type="EMBL" id="BSND01000005">
    <property type="protein sequence ID" value="GLP99740.1"/>
    <property type="molecule type" value="Genomic_DNA"/>
</dbReference>
<dbReference type="InterPro" id="IPR012910">
    <property type="entry name" value="Plug_dom"/>
</dbReference>
<evidence type="ECO:0000259" key="17">
    <source>
        <dbReference type="Pfam" id="PF07715"/>
    </source>
</evidence>
<evidence type="ECO:0000256" key="8">
    <source>
        <dbReference type="ARBA" id="ARBA00023004"/>
    </source>
</evidence>
<keyword evidence="13 14" id="KW-0998">Cell outer membrane</keyword>
<evidence type="ECO:0000256" key="6">
    <source>
        <dbReference type="ARBA" id="ARBA00022692"/>
    </source>
</evidence>
<keyword evidence="7" id="KW-0732">Signal</keyword>
<dbReference type="PROSITE" id="PS52016">
    <property type="entry name" value="TONB_DEPENDENT_REC_3"/>
    <property type="match status" value="1"/>
</dbReference>
<evidence type="ECO:0000256" key="9">
    <source>
        <dbReference type="ARBA" id="ARBA00023065"/>
    </source>
</evidence>
<keyword evidence="11 14" id="KW-0472">Membrane</keyword>
<dbReference type="InterPro" id="IPR036942">
    <property type="entry name" value="Beta-barrel_TonB_sf"/>
</dbReference>
<keyword evidence="4 14" id="KW-1134">Transmembrane beta strand</keyword>
<protein>
    <submittedName>
        <fullName evidence="18">TonB-dependent receptor</fullName>
    </submittedName>
</protein>
<evidence type="ECO:0000259" key="16">
    <source>
        <dbReference type="Pfam" id="PF00593"/>
    </source>
</evidence>
<feature type="domain" description="TonB-dependent receptor plug" evidence="17">
    <location>
        <begin position="35"/>
        <end position="131"/>
    </location>
</feature>
<dbReference type="InterPro" id="IPR000531">
    <property type="entry name" value="Beta-barrel_TonB"/>
</dbReference>
<keyword evidence="3 14" id="KW-0813">Transport</keyword>
<dbReference type="InterPro" id="IPR010105">
    <property type="entry name" value="TonB_sidphr_rcpt"/>
</dbReference>
<proteinExistence type="inferred from homology"/>
<gene>
    <name evidence="18" type="ORF">GCM10007891_15940</name>
</gene>
<keyword evidence="6 14" id="KW-0812">Transmembrane</keyword>
<sequence length="693" mass="77431">MAEDNSASLSTLVVTGQQTPYIRLSETATKTDQDLLDTPFSVNIVNQNFIQDLQAETLADVYPYIVGLSQSGTNANSFTLRGLSSSLQNVQIDGLPGLASRFGSPSTANIERVEVLKGPASVLYGLMEPGGLVNIVTKKPQAEAQTSLSFSGRSYASSDSGFGSDVGGTFTYDSTGALTEDKDLLYRFIGSVENIDSFRDGVNDNNLYLYPTLSYQINPDMNATIGMEYIRERRDADDGLVAVNNDIDQTASLSTRYQRDGDSDNDDGLTLFGRLENQINDSTVFRLNLRSVYHEDERELYENNAVIDATNIVDSTLRRRDRYQVNKRQYHFFDANLSHKFETGELFHNTLIGINGGFERADFDRKRFSSKNVITPNLNIFNPDSNNGTPLAQLSGNHRITDNYNLGLYAQDTVDLNDYISVMLGGRFDTQRTRFVEKNLGQSDEFKKQNTKKFLPQAALVFRATDEVSLYLSHSESFNPNSIESRNADGESLDPELGKQNEFGIKATLFDDRLNFTASSFKIIKSNITESDPNTGDNRLVGELESKGTEFEIQALPIENWQIRVGYANVDSFISHSLDSDTVGNRNAFAPKHNGFIWTRYNIPQPVFGGKVGTSLGLNYQSAQYTSSNKETRVELPSHTRVDLGFYYDIKQYRFALNIENLFDETYYTGGSNDSKIYPGDPRLITLSFKTTL</sequence>
<keyword evidence="8" id="KW-0408">Iron</keyword>
<dbReference type="NCBIfam" id="TIGR01783">
    <property type="entry name" value="TonB-siderophor"/>
    <property type="match status" value="1"/>
</dbReference>
<accession>A0ABQ5TY41</accession>